<accession>A0AAW4FDU6</accession>
<dbReference type="PANTHER" id="PTHR11946">
    <property type="entry name" value="VALYL-TRNA SYNTHETASES"/>
    <property type="match status" value="1"/>
</dbReference>
<dbReference type="SUPFAM" id="SSF52374">
    <property type="entry name" value="Nucleotidylyl transferase"/>
    <property type="match status" value="1"/>
</dbReference>
<keyword evidence="4 10" id="KW-0436">Ligase</keyword>
<dbReference type="InterPro" id="IPR019499">
    <property type="entry name" value="Val-tRNA_synth_tRNA-bd"/>
</dbReference>
<dbReference type="PROSITE" id="PS00178">
    <property type="entry name" value="AA_TRNA_LIGASE_I"/>
    <property type="match status" value="1"/>
</dbReference>
<dbReference type="GO" id="GO:0006438">
    <property type="term" value="P:valyl-tRNA aminoacylation"/>
    <property type="evidence" value="ECO:0007669"/>
    <property type="project" value="UniProtKB-UniRule"/>
</dbReference>
<dbReference type="InterPro" id="IPR013155">
    <property type="entry name" value="M/V/L/I-tRNA-synth_anticd-bd"/>
</dbReference>
<evidence type="ECO:0000259" key="13">
    <source>
        <dbReference type="Pfam" id="PF10458"/>
    </source>
</evidence>
<comment type="domain">
    <text evidence="10">The C-terminal coiled-coil domain is crucial for aminoacylation activity.</text>
</comment>
<feature type="domain" description="Methionyl/Valyl/Leucyl/Isoleucyl-tRNA synthetase anticodon-binding" evidence="12">
    <location>
        <begin position="672"/>
        <end position="819"/>
    </location>
</feature>
<dbReference type="HAMAP" id="MF_02004">
    <property type="entry name" value="Val_tRNA_synth_type1"/>
    <property type="match status" value="1"/>
</dbReference>
<dbReference type="Gene3D" id="3.90.740.10">
    <property type="entry name" value="Valyl/Leucyl/Isoleucyl-tRNA synthetase, editing domain"/>
    <property type="match status" value="2"/>
</dbReference>
<keyword evidence="7 10" id="KW-0648">Protein biosynthesis</keyword>
<dbReference type="InterPro" id="IPR001412">
    <property type="entry name" value="aa-tRNA-synth_I_CS"/>
</dbReference>
<sequence length="946" mass="106677">MLDKTYDSASVDPRIAKKWDEENAFRAGAGAKPGADSFCIVIPPPNVTGSLHMGHALNNTLQDVLVRFERMRGKDVLWQPGMDHAGIATQMVVERKLMEQQQHRRQMGREAFIEKVWEWKAESGGLIFNQLKRLGASCDWSRERFTMDDGLSEAVLEVFVSLYKEGLIYKDKRLVNWDPKLLTAISDLEVEQHEINGNLWYLRYPLEPGVTYQHPVAFDEDGKATEWETRDYLVVATTRPETMLGDSGIAVNPEDARYKPLIGKHVILPIVGRRIPVVGDDYADPTAGTGAVKITPAHDFNDFDVGKRAGLAAINILTIEGRITIKDNEEFLEGLSDPAALHGAWDELEGKDRFEARKIIVRIFEEGGLLDKIEPHKHMVPHGDRGGVPIEPRLTEQWYVDAKTLAKPAIASVKEGRTNFVPKNWEKTYYEWMENIQPWCVSRQLWWGHQIPAWYGPDGQVFVEKTEEEALHAAIQHYLAHEGPMKAYVEDLLENFKPGEILTRDEDVLDTWFSSALWPFSTLGWPNETPELEKYYQTDVLVTGFDIIFFWVARMMMMGLHFMKDADGTPVEPFHTVYVHALVRDKNGQKMSKSKGNVIDPLELMDEYGADALRFTLAIMAAQGRDVKLDTARIAGYRNFGTKLWNATRFAQMNGVTNSDGFIPEASSLTINRWILTELSRTIRDVTEALEGFRFNEAAGSLYRFVWNQFCDWYLELLKPVFSGEDEAAKRESQACVAYVLDEIYKLLHPFMPFMTEELWDQTAGEGRERAGLLCHAEWPSASYADDAAADEINWLIDLVSGIRSVRSEMNVPPAATAPLIVVAANALTRERLERHASAIGRLARVEHIDHVAVAPGGSAQIVVAEATFCLPLGNLIDLSAEKSRLEKAISKVEVERERILSKLANEKFVANAKPELVEAERERLVELDLQKDSLGIALARVAEAG</sequence>
<comment type="subcellular location">
    <subcellularLocation>
        <location evidence="1 10">Cytoplasm</location>
    </subcellularLocation>
</comment>
<dbReference type="SUPFAM" id="SSF47323">
    <property type="entry name" value="Anticodon-binding domain of a subclass of class I aminoacyl-tRNA synthetases"/>
    <property type="match status" value="1"/>
</dbReference>
<dbReference type="InterPro" id="IPR014729">
    <property type="entry name" value="Rossmann-like_a/b/a_fold"/>
</dbReference>
<dbReference type="Pfam" id="PF08264">
    <property type="entry name" value="Anticodon_1"/>
    <property type="match status" value="1"/>
</dbReference>
<dbReference type="EC" id="6.1.1.9" evidence="10"/>
<comment type="subunit">
    <text evidence="2 10">Monomer.</text>
</comment>
<dbReference type="RefSeq" id="WP_057205048.1">
    <property type="nucleotide sequence ID" value="NZ_CP083370.1"/>
</dbReference>
<dbReference type="Gene3D" id="3.40.50.620">
    <property type="entry name" value="HUPs"/>
    <property type="match status" value="2"/>
</dbReference>
<dbReference type="Proteomes" id="UP000744980">
    <property type="component" value="Unassembled WGS sequence"/>
</dbReference>
<dbReference type="PRINTS" id="PR00986">
    <property type="entry name" value="TRNASYNTHVAL"/>
</dbReference>
<dbReference type="NCBIfam" id="NF004349">
    <property type="entry name" value="PRK05729.1"/>
    <property type="match status" value="1"/>
</dbReference>
<name>A0AAW4FDU6_9HYPH</name>
<dbReference type="Gene3D" id="1.10.287.380">
    <property type="entry name" value="Valyl-tRNA synthetase, C-terminal domain"/>
    <property type="match status" value="1"/>
</dbReference>
<feature type="coiled-coil region" evidence="10">
    <location>
        <begin position="876"/>
        <end position="903"/>
    </location>
</feature>
<keyword evidence="3 10" id="KW-0963">Cytoplasm</keyword>
<dbReference type="SUPFAM" id="SSF46589">
    <property type="entry name" value="tRNA-binding arm"/>
    <property type="match status" value="1"/>
</dbReference>
<feature type="domain" description="Valyl-tRNA synthetase tRNA-binding arm" evidence="13">
    <location>
        <begin position="878"/>
        <end position="941"/>
    </location>
</feature>
<proteinExistence type="inferred from homology"/>
<comment type="function">
    <text evidence="10">Catalyzes the attachment of valine to tRNA(Val). As ValRS can inadvertently accommodate and process structurally similar amino acids such as threonine, to avoid such errors, it has a 'posttransfer' editing activity that hydrolyzes mischarged Thr-tRNA(Val) in a tRNA-dependent manner.</text>
</comment>
<reference evidence="14 15" key="1">
    <citation type="submission" date="2020-01" db="EMBL/GenBank/DDBJ databases">
        <title>Draft genome assembly of Ensifer adhaerens T173.</title>
        <authorList>
            <person name="Craig J.E."/>
            <person name="Stinchcombe J.R."/>
        </authorList>
    </citation>
    <scope>NUCLEOTIDE SEQUENCE [LARGE SCALE GENOMIC DNA]</scope>
    <source>
        <strain evidence="14 15">T173</strain>
    </source>
</reference>
<evidence type="ECO:0000256" key="6">
    <source>
        <dbReference type="ARBA" id="ARBA00022840"/>
    </source>
</evidence>
<dbReference type="Gene3D" id="1.10.730.10">
    <property type="entry name" value="Isoleucyl-tRNA Synthetase, Domain 1"/>
    <property type="match status" value="1"/>
</dbReference>
<dbReference type="NCBIfam" id="TIGR00422">
    <property type="entry name" value="valS"/>
    <property type="match status" value="1"/>
</dbReference>
<feature type="domain" description="Aminoacyl-tRNA synthetase class Ia" evidence="11">
    <location>
        <begin position="15"/>
        <end position="630"/>
    </location>
</feature>
<keyword evidence="6 10" id="KW-0067">ATP-binding</keyword>
<dbReference type="AlphaFoldDB" id="A0AAW4FDU6"/>
<dbReference type="EMBL" id="WXFA01000001">
    <property type="protein sequence ID" value="MBM3089329.1"/>
    <property type="molecule type" value="Genomic_DNA"/>
</dbReference>
<evidence type="ECO:0000256" key="2">
    <source>
        <dbReference type="ARBA" id="ARBA00011245"/>
    </source>
</evidence>
<evidence type="ECO:0000256" key="3">
    <source>
        <dbReference type="ARBA" id="ARBA00022490"/>
    </source>
</evidence>
<dbReference type="SUPFAM" id="SSF50677">
    <property type="entry name" value="ValRS/IleRS/LeuRS editing domain"/>
    <property type="match status" value="1"/>
</dbReference>
<organism evidence="14 15">
    <name type="scientific">Ensifer canadensis</name>
    <dbReference type="NCBI Taxonomy" id="555315"/>
    <lineage>
        <taxon>Bacteria</taxon>
        <taxon>Pseudomonadati</taxon>
        <taxon>Pseudomonadota</taxon>
        <taxon>Alphaproteobacteria</taxon>
        <taxon>Hyphomicrobiales</taxon>
        <taxon>Rhizobiaceae</taxon>
        <taxon>Sinorhizobium/Ensifer group</taxon>
        <taxon>Ensifer</taxon>
    </lineage>
</organism>
<dbReference type="CDD" id="cd00817">
    <property type="entry name" value="ValRS_core"/>
    <property type="match status" value="1"/>
</dbReference>
<evidence type="ECO:0000256" key="10">
    <source>
        <dbReference type="HAMAP-Rule" id="MF_02004"/>
    </source>
</evidence>
<dbReference type="PANTHER" id="PTHR11946:SF93">
    <property type="entry name" value="VALINE--TRNA LIGASE, CHLOROPLASTIC_MITOCHONDRIAL 2"/>
    <property type="match status" value="1"/>
</dbReference>
<keyword evidence="15" id="KW-1185">Reference proteome</keyword>
<dbReference type="GO" id="GO:0002161">
    <property type="term" value="F:aminoacyl-tRNA deacylase activity"/>
    <property type="evidence" value="ECO:0007669"/>
    <property type="project" value="InterPro"/>
</dbReference>
<evidence type="ECO:0000259" key="12">
    <source>
        <dbReference type="Pfam" id="PF08264"/>
    </source>
</evidence>
<dbReference type="GO" id="GO:0005829">
    <property type="term" value="C:cytosol"/>
    <property type="evidence" value="ECO:0007669"/>
    <property type="project" value="TreeGrafter"/>
</dbReference>
<evidence type="ECO:0000313" key="15">
    <source>
        <dbReference type="Proteomes" id="UP000744980"/>
    </source>
</evidence>
<dbReference type="Pfam" id="PF00133">
    <property type="entry name" value="tRNA-synt_1"/>
    <property type="match status" value="1"/>
</dbReference>
<dbReference type="FunFam" id="3.40.50.620:FF:000032">
    <property type="entry name" value="Valine--tRNA ligase"/>
    <property type="match status" value="1"/>
</dbReference>
<keyword evidence="5 10" id="KW-0547">Nucleotide-binding</keyword>
<dbReference type="InterPro" id="IPR002303">
    <property type="entry name" value="Valyl-tRNA_ligase"/>
</dbReference>
<gene>
    <name evidence="10" type="primary">valS</name>
    <name evidence="14" type="ORF">GFB56_00665</name>
</gene>
<evidence type="ECO:0000256" key="5">
    <source>
        <dbReference type="ARBA" id="ARBA00022741"/>
    </source>
</evidence>
<feature type="binding site" evidence="10">
    <location>
        <position position="593"/>
    </location>
    <ligand>
        <name>ATP</name>
        <dbReference type="ChEBI" id="CHEBI:30616"/>
    </ligand>
</feature>
<keyword evidence="10" id="KW-0175">Coiled coil</keyword>
<dbReference type="InterPro" id="IPR010978">
    <property type="entry name" value="tRNA-bd_arm"/>
</dbReference>
<dbReference type="GO" id="GO:0005524">
    <property type="term" value="F:ATP binding"/>
    <property type="evidence" value="ECO:0007669"/>
    <property type="project" value="UniProtKB-UniRule"/>
</dbReference>
<dbReference type="Pfam" id="PF10458">
    <property type="entry name" value="Val_tRNA-synt_C"/>
    <property type="match status" value="1"/>
</dbReference>
<dbReference type="InterPro" id="IPR002300">
    <property type="entry name" value="aa-tRNA-synth_Ia"/>
</dbReference>
<evidence type="ECO:0000256" key="7">
    <source>
        <dbReference type="ARBA" id="ARBA00022917"/>
    </source>
</evidence>
<evidence type="ECO:0000259" key="11">
    <source>
        <dbReference type="Pfam" id="PF00133"/>
    </source>
</evidence>
<feature type="short sequence motif" description="'HIGH' region" evidence="10">
    <location>
        <begin position="45"/>
        <end position="55"/>
    </location>
</feature>
<dbReference type="InterPro" id="IPR009008">
    <property type="entry name" value="Val/Leu/Ile-tRNA-synth_edit"/>
</dbReference>
<comment type="similarity">
    <text evidence="10">Belongs to the class-I aminoacyl-tRNA synthetase family. ValS type 1 subfamily.</text>
</comment>
<dbReference type="InterPro" id="IPR037118">
    <property type="entry name" value="Val-tRNA_synth_C_sf"/>
</dbReference>
<dbReference type="GO" id="GO:0004832">
    <property type="term" value="F:valine-tRNA ligase activity"/>
    <property type="evidence" value="ECO:0007669"/>
    <property type="project" value="UniProtKB-UniRule"/>
</dbReference>
<dbReference type="CDD" id="cd07962">
    <property type="entry name" value="Anticodon_Ia_Val"/>
    <property type="match status" value="1"/>
</dbReference>
<evidence type="ECO:0000256" key="4">
    <source>
        <dbReference type="ARBA" id="ARBA00022598"/>
    </source>
</evidence>
<comment type="caution">
    <text evidence="14">The sequence shown here is derived from an EMBL/GenBank/DDBJ whole genome shotgun (WGS) entry which is preliminary data.</text>
</comment>
<dbReference type="InterPro" id="IPR033705">
    <property type="entry name" value="Anticodon_Ia_Val"/>
</dbReference>
<dbReference type="InterPro" id="IPR009080">
    <property type="entry name" value="tRNAsynth_Ia_anticodon-bd"/>
</dbReference>
<comment type="catalytic activity">
    <reaction evidence="9 10">
        <text>tRNA(Val) + L-valine + ATP = L-valyl-tRNA(Val) + AMP + diphosphate</text>
        <dbReference type="Rhea" id="RHEA:10704"/>
        <dbReference type="Rhea" id="RHEA-COMP:9672"/>
        <dbReference type="Rhea" id="RHEA-COMP:9708"/>
        <dbReference type="ChEBI" id="CHEBI:30616"/>
        <dbReference type="ChEBI" id="CHEBI:33019"/>
        <dbReference type="ChEBI" id="CHEBI:57762"/>
        <dbReference type="ChEBI" id="CHEBI:78442"/>
        <dbReference type="ChEBI" id="CHEBI:78537"/>
        <dbReference type="ChEBI" id="CHEBI:456215"/>
        <dbReference type="EC" id="6.1.1.9"/>
    </reaction>
</comment>
<feature type="short sequence motif" description="'KMSKS' region" evidence="10">
    <location>
        <begin position="590"/>
        <end position="594"/>
    </location>
</feature>
<evidence type="ECO:0000313" key="14">
    <source>
        <dbReference type="EMBL" id="MBM3089329.1"/>
    </source>
</evidence>
<evidence type="ECO:0000256" key="9">
    <source>
        <dbReference type="ARBA" id="ARBA00047552"/>
    </source>
</evidence>
<comment type="domain">
    <text evidence="10">ValRS has two distinct active sites: one for aminoacylation and one for editing. The misactivated threonine is translocated from the active site to the editing site.</text>
</comment>
<evidence type="ECO:0000256" key="1">
    <source>
        <dbReference type="ARBA" id="ARBA00004496"/>
    </source>
</evidence>
<protein>
    <recommendedName>
        <fullName evidence="10">Valine--tRNA ligase</fullName>
        <ecNumber evidence="10">6.1.1.9</ecNumber>
    </recommendedName>
    <alternativeName>
        <fullName evidence="10">Valyl-tRNA synthetase</fullName>
        <shortName evidence="10">ValRS</shortName>
    </alternativeName>
</protein>
<keyword evidence="8 10" id="KW-0030">Aminoacyl-tRNA synthetase</keyword>
<evidence type="ECO:0000256" key="8">
    <source>
        <dbReference type="ARBA" id="ARBA00023146"/>
    </source>
</evidence>